<dbReference type="PROSITE" id="PS00895">
    <property type="entry name" value="3_HYDROXYISOBUT_DH"/>
    <property type="match status" value="1"/>
</dbReference>
<dbReference type="Proteomes" id="UP000243688">
    <property type="component" value="Unassembled WGS sequence"/>
</dbReference>
<comment type="similarity">
    <text evidence="1">Belongs to the HIBADH-related family.</text>
</comment>
<evidence type="ECO:0000256" key="4">
    <source>
        <dbReference type="PIRSR" id="PIRSR000103-1"/>
    </source>
</evidence>
<dbReference type="GO" id="GO:0051287">
    <property type="term" value="F:NAD binding"/>
    <property type="evidence" value="ECO:0007669"/>
    <property type="project" value="InterPro"/>
</dbReference>
<name>A0A2A6DYN8_9BACL</name>
<dbReference type="Gene3D" id="3.40.50.720">
    <property type="entry name" value="NAD(P)-binding Rossmann-like Domain"/>
    <property type="match status" value="1"/>
</dbReference>
<dbReference type="GO" id="GO:0016491">
    <property type="term" value="F:oxidoreductase activity"/>
    <property type="evidence" value="ECO:0007669"/>
    <property type="project" value="UniProtKB-KW"/>
</dbReference>
<evidence type="ECO:0000313" key="7">
    <source>
        <dbReference type="EMBL" id="PDO09874.1"/>
    </source>
</evidence>
<evidence type="ECO:0000256" key="2">
    <source>
        <dbReference type="ARBA" id="ARBA00023002"/>
    </source>
</evidence>
<dbReference type="SUPFAM" id="SSF51735">
    <property type="entry name" value="NAD(P)-binding Rossmann-fold domains"/>
    <property type="match status" value="1"/>
</dbReference>
<dbReference type="InterPro" id="IPR006115">
    <property type="entry name" value="6PGDH_NADP-bd"/>
</dbReference>
<keyword evidence="3" id="KW-0520">NAD</keyword>
<dbReference type="Pfam" id="PF03446">
    <property type="entry name" value="NAD_binding_2"/>
    <property type="match status" value="1"/>
</dbReference>
<dbReference type="Gene3D" id="1.10.1040.10">
    <property type="entry name" value="N-(1-d-carboxylethyl)-l-norvaline Dehydrogenase, domain 2"/>
    <property type="match status" value="1"/>
</dbReference>
<dbReference type="EMBL" id="MOXJ01000025">
    <property type="protein sequence ID" value="PDO09874.1"/>
    <property type="molecule type" value="Genomic_DNA"/>
</dbReference>
<evidence type="ECO:0000256" key="3">
    <source>
        <dbReference type="ARBA" id="ARBA00023027"/>
    </source>
</evidence>
<sequence length="303" mass="32174">MKTVGFIGLGTMGFPMASNLLRRGFPLTVYSRTPSKAEELTRQGARTAVTPAEAARASDVLVTMVSDDAALAELFDRPDGIGAALRPGFTVIDCSTVAPETSRRLAERCREAGADFLDAPVTGSKPAAVEGTLVFMVGGRKETLDAHRDVLLAMGRKIVYMGPSGSGSHAKLAHNAIVGINALGFLEGLSIAAKGGLDPEAFLDVVLNGGAASKQAELKGPKVINRDFDVQFSLNLMLKDLRLAAALAEQTGVVAPILRHARDQFELGRQEGWGDEDLSAMVKWYERHMGVTIQKAREGGNNA</sequence>
<dbReference type="InterPro" id="IPR008927">
    <property type="entry name" value="6-PGluconate_DH-like_C_sf"/>
</dbReference>
<accession>A0A2A6DYN8</accession>
<feature type="domain" description="3-hydroxyisobutyrate dehydrogenase-like NAD-binding" evidence="6">
    <location>
        <begin position="165"/>
        <end position="285"/>
    </location>
</feature>
<feature type="active site" evidence="4">
    <location>
        <position position="171"/>
    </location>
</feature>
<dbReference type="InterPro" id="IPR036291">
    <property type="entry name" value="NAD(P)-bd_dom_sf"/>
</dbReference>
<evidence type="ECO:0000313" key="8">
    <source>
        <dbReference type="Proteomes" id="UP000243688"/>
    </source>
</evidence>
<gene>
    <name evidence="7" type="ORF">BLM47_10260</name>
</gene>
<organism evidence="7 8">
    <name type="scientific">Candidatus Reconcilbacillus cellulovorans</name>
    <dbReference type="NCBI Taxonomy" id="1906605"/>
    <lineage>
        <taxon>Bacteria</taxon>
        <taxon>Bacillati</taxon>
        <taxon>Bacillota</taxon>
        <taxon>Bacilli</taxon>
        <taxon>Bacillales</taxon>
        <taxon>Paenibacillaceae</taxon>
        <taxon>Candidatus Reconcilbacillus</taxon>
    </lineage>
</organism>
<dbReference type="AlphaFoldDB" id="A0A2A6DYN8"/>
<feature type="domain" description="6-phosphogluconate dehydrogenase NADP-binding" evidence="5">
    <location>
        <begin position="3"/>
        <end position="162"/>
    </location>
</feature>
<evidence type="ECO:0000256" key="1">
    <source>
        <dbReference type="ARBA" id="ARBA00009080"/>
    </source>
</evidence>
<dbReference type="InterPro" id="IPR013328">
    <property type="entry name" value="6PGD_dom2"/>
</dbReference>
<dbReference type="GO" id="GO:0050661">
    <property type="term" value="F:NADP binding"/>
    <property type="evidence" value="ECO:0007669"/>
    <property type="project" value="InterPro"/>
</dbReference>
<reference evidence="7 8" key="1">
    <citation type="submission" date="2016-12" db="EMBL/GenBank/DDBJ databases">
        <title>Candidatus Reconcilibacillus cellulovorans genome.</title>
        <authorList>
            <person name="Kolinko S."/>
            <person name="Wu Y.-W."/>
            <person name="Tachea F."/>
            <person name="Denzel E."/>
            <person name="Hiras J."/>
            <person name="Baecker N."/>
            <person name="Chan L.J."/>
            <person name="Eichorst S.A."/>
            <person name="Frey D."/>
            <person name="Adams P.D."/>
            <person name="Pray T."/>
            <person name="Tanjore D."/>
            <person name="Petzold C.J."/>
            <person name="Gladden J.M."/>
            <person name="Simmons B.A."/>
            <person name="Singer S.W."/>
        </authorList>
    </citation>
    <scope>NUCLEOTIDE SEQUENCE [LARGE SCALE GENOMIC DNA]</scope>
    <source>
        <strain evidence="7">JTherm</strain>
    </source>
</reference>
<dbReference type="InterPro" id="IPR002204">
    <property type="entry name" value="3-OH-isobutyrate_DH-rel_CS"/>
</dbReference>
<dbReference type="PANTHER" id="PTHR43060:SF15">
    <property type="entry name" value="3-HYDROXYISOBUTYRATE DEHYDROGENASE-LIKE 1, MITOCHONDRIAL-RELATED"/>
    <property type="match status" value="1"/>
</dbReference>
<dbReference type="PANTHER" id="PTHR43060">
    <property type="entry name" value="3-HYDROXYISOBUTYRATE DEHYDROGENASE-LIKE 1, MITOCHONDRIAL-RELATED"/>
    <property type="match status" value="1"/>
</dbReference>
<dbReference type="Pfam" id="PF14833">
    <property type="entry name" value="NAD_binding_11"/>
    <property type="match status" value="1"/>
</dbReference>
<dbReference type="InterPro" id="IPR015815">
    <property type="entry name" value="HIBADH-related"/>
</dbReference>
<dbReference type="SUPFAM" id="SSF48179">
    <property type="entry name" value="6-phosphogluconate dehydrogenase C-terminal domain-like"/>
    <property type="match status" value="1"/>
</dbReference>
<evidence type="ECO:0000259" key="5">
    <source>
        <dbReference type="Pfam" id="PF03446"/>
    </source>
</evidence>
<dbReference type="PIRSF" id="PIRSF000103">
    <property type="entry name" value="HIBADH"/>
    <property type="match status" value="1"/>
</dbReference>
<dbReference type="InterPro" id="IPR029154">
    <property type="entry name" value="HIBADH-like_NADP-bd"/>
</dbReference>
<keyword evidence="2" id="KW-0560">Oxidoreductase</keyword>
<evidence type="ECO:0000259" key="6">
    <source>
        <dbReference type="Pfam" id="PF14833"/>
    </source>
</evidence>
<comment type="caution">
    <text evidence="7">The sequence shown here is derived from an EMBL/GenBank/DDBJ whole genome shotgun (WGS) entry which is preliminary data.</text>
</comment>
<dbReference type="GO" id="GO:0016054">
    <property type="term" value="P:organic acid catabolic process"/>
    <property type="evidence" value="ECO:0007669"/>
    <property type="project" value="UniProtKB-ARBA"/>
</dbReference>
<proteinExistence type="inferred from homology"/>
<protein>
    <submittedName>
        <fullName evidence="7">3-hydroxyisobutyrate dehydrogenase</fullName>
    </submittedName>
</protein>